<dbReference type="PANTHER" id="PTHR12830:SF9">
    <property type="entry name" value="ANAPHASE-PROMOTING COMPLEX SUBUNIT 5"/>
    <property type="match status" value="1"/>
</dbReference>
<dbReference type="PANTHER" id="PTHR12830">
    <property type="entry name" value="ANAPHASE-PROMOTING COMPLEX SUBUNIT 5"/>
    <property type="match status" value="1"/>
</dbReference>
<dbReference type="GO" id="GO:0031145">
    <property type="term" value="P:anaphase-promoting complex-dependent catabolic process"/>
    <property type="evidence" value="ECO:0007669"/>
    <property type="project" value="TreeGrafter"/>
</dbReference>
<dbReference type="EMBL" id="JAUJFL010000006">
    <property type="protein sequence ID" value="KAK2600975.1"/>
    <property type="molecule type" value="Genomic_DNA"/>
</dbReference>
<evidence type="ECO:0000259" key="10">
    <source>
        <dbReference type="Pfam" id="PF12862"/>
    </source>
</evidence>
<dbReference type="GO" id="GO:0070979">
    <property type="term" value="P:protein K11-linked ubiquitination"/>
    <property type="evidence" value="ECO:0007669"/>
    <property type="project" value="TreeGrafter"/>
</dbReference>
<comment type="caution">
    <text evidence="11">The sequence shown here is derived from an EMBL/GenBank/DDBJ whole genome shotgun (WGS) entry which is preliminary data.</text>
</comment>
<keyword evidence="12" id="KW-1185">Reference proteome</keyword>
<evidence type="ECO:0000256" key="2">
    <source>
        <dbReference type="ARBA" id="ARBA00016066"/>
    </source>
</evidence>
<evidence type="ECO:0000256" key="7">
    <source>
        <dbReference type="ARBA" id="ARBA00031069"/>
    </source>
</evidence>
<organism evidence="11 12">
    <name type="scientific">Phomopsis amygdali</name>
    <name type="common">Fusicoccum amygdali</name>
    <dbReference type="NCBI Taxonomy" id="1214568"/>
    <lineage>
        <taxon>Eukaryota</taxon>
        <taxon>Fungi</taxon>
        <taxon>Dikarya</taxon>
        <taxon>Ascomycota</taxon>
        <taxon>Pezizomycotina</taxon>
        <taxon>Sordariomycetes</taxon>
        <taxon>Sordariomycetidae</taxon>
        <taxon>Diaporthales</taxon>
        <taxon>Diaporthaceae</taxon>
        <taxon>Diaporthe</taxon>
    </lineage>
</organism>
<comment type="similarity">
    <text evidence="1">Belongs to the APC5 family.</text>
</comment>
<evidence type="ECO:0000313" key="12">
    <source>
        <dbReference type="Proteomes" id="UP001265746"/>
    </source>
</evidence>
<dbReference type="SUPFAM" id="SSF48452">
    <property type="entry name" value="TPR-like"/>
    <property type="match status" value="2"/>
</dbReference>
<comment type="function">
    <text evidence="8">Component of the anaphase promoting complex/cyclosome (APC/C), a cell cycle-regulated E3 ubiquitin ligase that controls progression through mitosis and the G1 phase of the cell cycle. The APC/C complex acts by mediating ubiquitination and subsequent degradation of target proteins: it mainly mediates the formation of 'Lys-11'-linked polyubiquitin chains and, to a lower extent, the formation of 'Lys-48'- and 'Lys-63'-linked polyubiquitin chains. The APC/C complex catalyzes assembly of branched 'Lys-11'-/'Lys-48'-linked branched ubiquitin chains on target proteins.</text>
</comment>
<dbReference type="Proteomes" id="UP001265746">
    <property type="component" value="Unassembled WGS sequence"/>
</dbReference>
<dbReference type="GO" id="GO:0005680">
    <property type="term" value="C:anaphase-promoting complex"/>
    <property type="evidence" value="ECO:0007669"/>
    <property type="project" value="InterPro"/>
</dbReference>
<keyword evidence="4" id="KW-0498">Mitosis</keyword>
<evidence type="ECO:0000313" key="11">
    <source>
        <dbReference type="EMBL" id="KAK2600975.1"/>
    </source>
</evidence>
<name>A0AAD9S727_PHOAM</name>
<evidence type="ECO:0000256" key="1">
    <source>
        <dbReference type="ARBA" id="ARBA00007450"/>
    </source>
</evidence>
<keyword evidence="9" id="KW-0732">Signal</keyword>
<evidence type="ECO:0000256" key="4">
    <source>
        <dbReference type="ARBA" id="ARBA00022776"/>
    </source>
</evidence>
<sequence>MSRFLMPSDLGLLVLVELYTEGAVPSDGIIPVLSFLASHTGTDVNKNIPGPHGLWQKAQDDIDLARSIKTFESLLLPFSAAVGLPGRRLWDLFLSKLWAIDSLDALHEFFDSRSSLLATREDIQQMVNPEQGARTSTVPLLPNSPLALFVRRAQLEFSRLQFSDASNLWKDLIVYRQSTASAWMRRNPSSSPVRFDKVLDICEQDWGIGAASIESIAYGDLNSSHVPVSTHFLDRLIEFQVAQMQRYGLRVPVRIQRQFYDLLDASRTNPKLGHYLRFLEAWKSGDYPTSFDYLHRYFDYTMQNSDREHYHYALLNLAVLQADFGCYKDAVSTMLETIATAREKRDQNCLNFALNFFYNFGLQHPHLVEDLEASSMSATGRETLAFLRVKAKETGMWSTWSSALLSEAKQGLLSGDSVATALENVARSSHLLVERNLVNMVGSHMSLNVAIWDRVGVAFLSKMTCEIFLRCHAPNAMLDDTLKITCRLASILSIKGKYNEGMQLLENINEDSLRTWKAKKYWQKLRALVKLRRDLHRNDLYGAEYMLSQIMQSKPDDLESDLVFVVDSLHYELLIRRGDLQGAFTKVEQLISDSHGQDKDVGVRTRLLLMKAQLYQKAGSPQRGFSVAMRAANLAWKARLLNLLWQSIGTIADVLISLDEFEAAEKLLLVVIPRCLECEGSYMVATMYSSLADAYVGTAGKMGPAPGSGSGPSKRRTEYLTKAMGALRRAFDFYAAIEDLQKKLEVTAKMSTIMRAMGDVKVSNDLAAKYLELTSKG</sequence>
<reference evidence="11" key="1">
    <citation type="submission" date="2023-06" db="EMBL/GenBank/DDBJ databases">
        <authorList>
            <person name="Noh H."/>
        </authorList>
    </citation>
    <scope>NUCLEOTIDE SEQUENCE</scope>
    <source>
        <strain evidence="11">DUCC20226</strain>
    </source>
</reference>
<gene>
    <name evidence="11" type="ORF">N8I77_010464</name>
</gene>
<feature type="domain" description="Anaphase-promoting complex subunit 5" evidence="10">
    <location>
        <begin position="274"/>
        <end position="361"/>
    </location>
</feature>
<dbReference type="GO" id="GO:0045842">
    <property type="term" value="P:positive regulation of mitotic metaphase/anaphase transition"/>
    <property type="evidence" value="ECO:0007669"/>
    <property type="project" value="TreeGrafter"/>
</dbReference>
<evidence type="ECO:0000256" key="9">
    <source>
        <dbReference type="SAM" id="SignalP"/>
    </source>
</evidence>
<dbReference type="AlphaFoldDB" id="A0AAD9S727"/>
<feature type="signal peptide" evidence="9">
    <location>
        <begin position="1"/>
        <end position="22"/>
    </location>
</feature>
<evidence type="ECO:0000256" key="3">
    <source>
        <dbReference type="ARBA" id="ARBA00022618"/>
    </source>
</evidence>
<accession>A0AAD9S727</accession>
<dbReference type="InterPro" id="IPR011990">
    <property type="entry name" value="TPR-like_helical_dom_sf"/>
</dbReference>
<proteinExistence type="inferred from homology"/>
<evidence type="ECO:0000256" key="8">
    <source>
        <dbReference type="ARBA" id="ARBA00045696"/>
    </source>
</evidence>
<dbReference type="Pfam" id="PF12862">
    <property type="entry name" value="ANAPC5"/>
    <property type="match status" value="1"/>
</dbReference>
<evidence type="ECO:0000256" key="6">
    <source>
        <dbReference type="ARBA" id="ARBA00023306"/>
    </source>
</evidence>
<dbReference type="GO" id="GO:0051301">
    <property type="term" value="P:cell division"/>
    <property type="evidence" value="ECO:0007669"/>
    <property type="project" value="UniProtKB-KW"/>
</dbReference>
<dbReference type="InterPro" id="IPR026000">
    <property type="entry name" value="Apc5_dom"/>
</dbReference>
<keyword evidence="3" id="KW-0132">Cell division</keyword>
<evidence type="ECO:0000256" key="5">
    <source>
        <dbReference type="ARBA" id="ARBA00022786"/>
    </source>
</evidence>
<dbReference type="InterPro" id="IPR037679">
    <property type="entry name" value="Apc5"/>
</dbReference>
<feature type="chain" id="PRO_5042007855" description="Anaphase-promoting complex subunit 5" evidence="9">
    <location>
        <begin position="23"/>
        <end position="777"/>
    </location>
</feature>
<protein>
    <recommendedName>
        <fullName evidence="2">Anaphase-promoting complex subunit 5</fullName>
    </recommendedName>
    <alternativeName>
        <fullName evidence="7">Cyclosome subunit 5</fullName>
    </alternativeName>
</protein>
<keyword evidence="5" id="KW-0833">Ubl conjugation pathway</keyword>
<keyword evidence="6" id="KW-0131">Cell cycle</keyword>